<dbReference type="AlphaFoldDB" id="A0AAW1RQN3"/>
<sequence length="163" mass="18618">MVQRNLPLAHVMGTMDRPEKLPGLDDRERGNDRRDAYRPFEREQGNVMVRMSTDPAREPLRQFLVATVHSCQELWDLCRRLGLPRTSALTKAPFSREAFAHPERVTLSMHQQRMLAARASGDLYRTDLAWRPGRPRDRTKPPGLPAVILANALLVWLTISIGI</sequence>
<keyword evidence="3" id="KW-1185">Reference proteome</keyword>
<dbReference type="Proteomes" id="UP001445335">
    <property type="component" value="Unassembled WGS sequence"/>
</dbReference>
<comment type="caution">
    <text evidence="2">The sequence shown here is derived from an EMBL/GenBank/DDBJ whole genome shotgun (WGS) entry which is preliminary data.</text>
</comment>
<protein>
    <submittedName>
        <fullName evidence="2">Uncharacterized protein</fullName>
    </submittedName>
</protein>
<evidence type="ECO:0000256" key="1">
    <source>
        <dbReference type="SAM" id="MobiDB-lite"/>
    </source>
</evidence>
<accession>A0AAW1RQN3</accession>
<feature type="region of interest" description="Disordered" evidence="1">
    <location>
        <begin position="1"/>
        <end position="38"/>
    </location>
</feature>
<gene>
    <name evidence="2" type="ORF">WJX81_008620</name>
</gene>
<dbReference type="EMBL" id="JALJOU010000027">
    <property type="protein sequence ID" value="KAK9836044.1"/>
    <property type="molecule type" value="Genomic_DNA"/>
</dbReference>
<reference evidence="2 3" key="1">
    <citation type="journal article" date="2024" name="Nat. Commun.">
        <title>Phylogenomics reveals the evolutionary origins of lichenization in chlorophyte algae.</title>
        <authorList>
            <person name="Puginier C."/>
            <person name="Libourel C."/>
            <person name="Otte J."/>
            <person name="Skaloud P."/>
            <person name="Haon M."/>
            <person name="Grisel S."/>
            <person name="Petersen M."/>
            <person name="Berrin J.G."/>
            <person name="Delaux P.M."/>
            <person name="Dal Grande F."/>
            <person name="Keller J."/>
        </authorList>
    </citation>
    <scope>NUCLEOTIDE SEQUENCE [LARGE SCALE GENOMIC DNA]</scope>
    <source>
        <strain evidence="2 3">SAG 245.80</strain>
    </source>
</reference>
<evidence type="ECO:0000313" key="3">
    <source>
        <dbReference type="Proteomes" id="UP001445335"/>
    </source>
</evidence>
<proteinExistence type="predicted"/>
<organism evidence="2 3">
    <name type="scientific">Elliptochloris bilobata</name>
    <dbReference type="NCBI Taxonomy" id="381761"/>
    <lineage>
        <taxon>Eukaryota</taxon>
        <taxon>Viridiplantae</taxon>
        <taxon>Chlorophyta</taxon>
        <taxon>core chlorophytes</taxon>
        <taxon>Trebouxiophyceae</taxon>
        <taxon>Trebouxiophyceae incertae sedis</taxon>
        <taxon>Elliptochloris clade</taxon>
        <taxon>Elliptochloris</taxon>
    </lineage>
</organism>
<name>A0AAW1RQN3_9CHLO</name>
<evidence type="ECO:0000313" key="2">
    <source>
        <dbReference type="EMBL" id="KAK9836044.1"/>
    </source>
</evidence>
<feature type="compositionally biased region" description="Basic and acidic residues" evidence="1">
    <location>
        <begin position="16"/>
        <end position="38"/>
    </location>
</feature>